<evidence type="ECO:0008006" key="3">
    <source>
        <dbReference type="Google" id="ProtNLM"/>
    </source>
</evidence>
<sequence length="382" mass="42037">MFTYTDTTVDDGLLSTSPVVDLIAAGHDSQRLERQSNARTILSAYRIGLARFHDILTRTDELNPHIGHHADKACTGEISLQFGVSKTMAGSWFALGAKRDNLPIILSAYLDGQFSYRRAHLLATTLTGVHTDNLDHAQSDAIALAREPLTDTTLRDRLDALIIELDPDKAAADREKFTNNQNIRVTKDRHGHSTLDGCIPAAQGEHHRQRITTLITQRLCEHDSRSTRQRRVAALADIQGMTTLARDCTTSQCPAAAAVTTAPTPSAPVATTLTLRTGHLAHLGRYGTTDPTLADHLVPDSGDNREITPSALTYRPSRALIADILATDRTCRYPFCDTPAEDCDIDHITPFDHNDPRRGKLTINRNLAPICTPDHHRKHHGD</sequence>
<evidence type="ECO:0000313" key="1">
    <source>
        <dbReference type="EMBL" id="SIS20363.1"/>
    </source>
</evidence>
<dbReference type="InterPro" id="IPR003615">
    <property type="entry name" value="HNH_nuc"/>
</dbReference>
<dbReference type="EMBL" id="FTNT01000012">
    <property type="protein sequence ID" value="SIS20363.1"/>
    <property type="molecule type" value="Genomic_DNA"/>
</dbReference>
<dbReference type="Proteomes" id="UP000186218">
    <property type="component" value="Unassembled WGS sequence"/>
</dbReference>
<name>A0A1N7H6G0_9NOCA</name>
<gene>
    <name evidence="1" type="ORF">SAMN05445060_3594</name>
</gene>
<dbReference type="STRING" id="1344003.SAMN05445060_3594"/>
<dbReference type="CDD" id="cd00085">
    <property type="entry name" value="HNHc"/>
    <property type="match status" value="1"/>
</dbReference>
<reference evidence="1 2" key="1">
    <citation type="submission" date="2017-01" db="EMBL/GenBank/DDBJ databases">
        <authorList>
            <person name="Mah S.A."/>
            <person name="Swanson W.J."/>
            <person name="Moy G.W."/>
            <person name="Vacquier V.D."/>
        </authorList>
    </citation>
    <scope>NUCLEOTIDE SEQUENCE [LARGE SCALE GENOMIC DNA]</scope>
    <source>
        <strain evidence="1 2">CPCC 203464</strain>
    </source>
</reference>
<keyword evidence="2" id="KW-1185">Reference proteome</keyword>
<dbReference type="OrthoDB" id="5244772at2"/>
<dbReference type="RefSeq" id="WP_076482359.1">
    <property type="nucleotide sequence ID" value="NZ_FTNT01000012.1"/>
</dbReference>
<organism evidence="1 2">
    <name type="scientific">Williamsia sterculiae</name>
    <dbReference type="NCBI Taxonomy" id="1344003"/>
    <lineage>
        <taxon>Bacteria</taxon>
        <taxon>Bacillati</taxon>
        <taxon>Actinomycetota</taxon>
        <taxon>Actinomycetes</taxon>
        <taxon>Mycobacteriales</taxon>
        <taxon>Nocardiaceae</taxon>
        <taxon>Williamsia</taxon>
    </lineage>
</organism>
<accession>A0A1N7H6G0</accession>
<dbReference type="AlphaFoldDB" id="A0A1N7H6G0"/>
<evidence type="ECO:0000313" key="2">
    <source>
        <dbReference type="Proteomes" id="UP000186218"/>
    </source>
</evidence>
<protein>
    <recommendedName>
        <fullName evidence="3">DUF222 domain-containing protein</fullName>
    </recommendedName>
</protein>
<proteinExistence type="predicted"/>